<accession>A0A174VI74</accession>
<dbReference type="GO" id="GO:0016491">
    <property type="term" value="F:oxidoreductase activity"/>
    <property type="evidence" value="ECO:0007669"/>
    <property type="project" value="InterPro"/>
</dbReference>
<dbReference type="InterPro" id="IPR036291">
    <property type="entry name" value="NAD(P)-bd_dom_sf"/>
</dbReference>
<reference evidence="2 3" key="1">
    <citation type="submission" date="2015-09" db="EMBL/GenBank/DDBJ databases">
        <authorList>
            <consortium name="Pathogen Informatics"/>
        </authorList>
    </citation>
    <scope>NUCLEOTIDE SEQUENCE [LARGE SCALE GENOMIC DNA]</scope>
    <source>
        <strain evidence="2 3">2789STDY5834865</strain>
    </source>
</reference>
<dbReference type="GO" id="GO:0050661">
    <property type="term" value="F:NADP binding"/>
    <property type="evidence" value="ECO:0007669"/>
    <property type="project" value="InterPro"/>
</dbReference>
<dbReference type="Proteomes" id="UP000095512">
    <property type="component" value="Unassembled WGS sequence"/>
</dbReference>
<proteinExistence type="predicted"/>
<feature type="domain" description="Aspartate/homoserine dehydrogenase NAD-binding" evidence="1">
    <location>
        <begin position="25"/>
        <end position="109"/>
    </location>
</feature>
<dbReference type="SUPFAM" id="SSF51735">
    <property type="entry name" value="NAD(P)-binding Rossmann-fold domains"/>
    <property type="match status" value="1"/>
</dbReference>
<evidence type="ECO:0000259" key="1">
    <source>
        <dbReference type="Pfam" id="PF03447"/>
    </source>
</evidence>
<evidence type="ECO:0000313" key="3">
    <source>
        <dbReference type="Proteomes" id="UP000095512"/>
    </source>
</evidence>
<gene>
    <name evidence="2" type="ORF">ERS852480_05382</name>
</gene>
<dbReference type="Gene3D" id="3.40.50.720">
    <property type="entry name" value="NAD(P)-binding Rossmann-like Domain"/>
    <property type="match status" value="1"/>
</dbReference>
<protein>
    <submittedName>
        <fullName evidence="2">Aspartate dehydrogenase</fullName>
    </submittedName>
</protein>
<sequence>MIELLCTDYNKKATSIHYYFGNAVLGSIIADGINDKLVKHYEISAVYDRQQFQAEKLAERLGVKRALYLEEIIAYKPAYVIEAASKEVVESMACDILKAGIDMIILSVGHWRMAD</sequence>
<dbReference type="InterPro" id="IPR005106">
    <property type="entry name" value="Asp/hSer_DH_NAD-bd"/>
</dbReference>
<name>A0A174VI74_9FIRM</name>
<dbReference type="Pfam" id="PF03447">
    <property type="entry name" value="NAD_binding_3"/>
    <property type="match status" value="1"/>
</dbReference>
<dbReference type="EMBL" id="CZAB01000181">
    <property type="protein sequence ID" value="CUQ30769.1"/>
    <property type="molecule type" value="Genomic_DNA"/>
</dbReference>
<evidence type="ECO:0000313" key="2">
    <source>
        <dbReference type="EMBL" id="CUQ30769.1"/>
    </source>
</evidence>
<dbReference type="AlphaFoldDB" id="A0A174VI74"/>
<organism evidence="2 3">
    <name type="scientific">Enterocloster clostridioformis</name>
    <dbReference type="NCBI Taxonomy" id="1531"/>
    <lineage>
        <taxon>Bacteria</taxon>
        <taxon>Bacillati</taxon>
        <taxon>Bacillota</taxon>
        <taxon>Clostridia</taxon>
        <taxon>Lachnospirales</taxon>
        <taxon>Lachnospiraceae</taxon>
        <taxon>Enterocloster</taxon>
    </lineage>
</organism>